<dbReference type="CDD" id="cd14750">
    <property type="entry name" value="PBP2_TMBP"/>
    <property type="match status" value="1"/>
</dbReference>
<keyword evidence="3 5" id="KW-0732">Signal</keyword>
<evidence type="ECO:0000256" key="3">
    <source>
        <dbReference type="ARBA" id="ARBA00022729"/>
    </source>
</evidence>
<reference evidence="6 7" key="1">
    <citation type="submission" date="2019-03" db="EMBL/GenBank/DDBJ databases">
        <title>Genomic Encyclopedia of Type Strains, Phase IV (KMG-IV): sequencing the most valuable type-strain genomes for metagenomic binning, comparative biology and taxonomic classification.</title>
        <authorList>
            <person name="Goeker M."/>
        </authorList>
    </citation>
    <scope>NUCLEOTIDE SEQUENCE [LARGE SCALE GENOMIC DNA]</scope>
    <source>
        <strain evidence="6 7">DSM 45361</strain>
    </source>
</reference>
<keyword evidence="6" id="KW-0762">Sugar transport</keyword>
<keyword evidence="2" id="KW-0813">Transport</keyword>
<proteinExistence type="inferred from homology"/>
<evidence type="ECO:0000256" key="5">
    <source>
        <dbReference type="SAM" id="SignalP"/>
    </source>
</evidence>
<feature type="chain" id="PRO_5039699501" evidence="5">
    <location>
        <begin position="34"/>
        <end position="450"/>
    </location>
</feature>
<accession>A0A4V6PVQ3</accession>
<dbReference type="PANTHER" id="PTHR43649">
    <property type="entry name" value="ARABINOSE-BINDING PROTEIN-RELATED"/>
    <property type="match status" value="1"/>
</dbReference>
<evidence type="ECO:0000256" key="1">
    <source>
        <dbReference type="ARBA" id="ARBA00008520"/>
    </source>
</evidence>
<keyword evidence="7" id="KW-1185">Reference proteome</keyword>
<organism evidence="6 7">
    <name type="scientific">Labedaea rhizosphaerae</name>
    <dbReference type="NCBI Taxonomy" id="598644"/>
    <lineage>
        <taxon>Bacteria</taxon>
        <taxon>Bacillati</taxon>
        <taxon>Actinomycetota</taxon>
        <taxon>Actinomycetes</taxon>
        <taxon>Pseudonocardiales</taxon>
        <taxon>Pseudonocardiaceae</taxon>
        <taxon>Labedaea</taxon>
    </lineage>
</organism>
<protein>
    <submittedName>
        <fullName evidence="6">Multiple sugar transport system substrate-binding protein</fullName>
    </submittedName>
</protein>
<dbReference type="InterPro" id="IPR006059">
    <property type="entry name" value="SBP"/>
</dbReference>
<dbReference type="Proteomes" id="UP000295444">
    <property type="component" value="Unassembled WGS sequence"/>
</dbReference>
<evidence type="ECO:0000256" key="4">
    <source>
        <dbReference type="SAM" id="MobiDB-lite"/>
    </source>
</evidence>
<feature type="region of interest" description="Disordered" evidence="4">
    <location>
        <begin position="362"/>
        <end position="383"/>
    </location>
</feature>
<comment type="similarity">
    <text evidence="1">Belongs to the bacterial solute-binding protein 1 family.</text>
</comment>
<comment type="caution">
    <text evidence="6">The sequence shown here is derived from an EMBL/GenBank/DDBJ whole genome shotgun (WGS) entry which is preliminary data.</text>
</comment>
<gene>
    <name evidence="6" type="ORF">EV186_106232</name>
</gene>
<dbReference type="RefSeq" id="WP_133852836.1">
    <property type="nucleotide sequence ID" value="NZ_SNXZ01000006.1"/>
</dbReference>
<dbReference type="Pfam" id="PF01547">
    <property type="entry name" value="SBP_bac_1"/>
    <property type="match status" value="1"/>
</dbReference>
<dbReference type="OrthoDB" id="3495561at2"/>
<dbReference type="PANTHER" id="PTHR43649:SF34">
    <property type="entry name" value="ABC TRANSPORTER PERIPLASMIC-BINDING PROTEIN YCJN-RELATED"/>
    <property type="match status" value="1"/>
</dbReference>
<evidence type="ECO:0000313" key="7">
    <source>
        <dbReference type="Proteomes" id="UP000295444"/>
    </source>
</evidence>
<name>A0A4V6PVQ3_LABRH</name>
<evidence type="ECO:0000256" key="2">
    <source>
        <dbReference type="ARBA" id="ARBA00022448"/>
    </source>
</evidence>
<evidence type="ECO:0000313" key="6">
    <source>
        <dbReference type="EMBL" id="TDP93838.1"/>
    </source>
</evidence>
<dbReference type="SUPFAM" id="SSF53850">
    <property type="entry name" value="Periplasmic binding protein-like II"/>
    <property type="match status" value="1"/>
</dbReference>
<sequence>MSSAQQRIRGRSTRKRVAIGVLAAVIGSPALVACGSDSGITINVYYGPEENFQSVVDNCNTQAHGAYKIVYNKLPRDADGQRQQMVRRLAASDDALDILGLDVTWVPEFAKAGWLKPWTGANEQAAKQDVIEGPLKTAMYDGKLYAATKNTNVQLLWYDDRITPTPPATFDDMIKQAQDLKAKGSKRYQILFTGAQYEGLVVFYNTLTASSNGHLLSDDGTKVVMDQGAVSALALLKRISTSGVTSPALTSAQEQQVQLGFQNADGAGAFELNWPFVYASMQSAAKDDPAMKESLQHMKWARYPSAVPGVPSKVTIGGFNLAVSAYSKHPEESFKAALCLRSKDSQKFSAIKDGVPPTLRSLYTDDTPLDASKPANADDNPSMATAYPMKADILSAVEQSAVRPLTPIYQNASTVTSKLLSPPQDIDPQGTANELREQLQLALDSKGVLP</sequence>
<dbReference type="PROSITE" id="PS51257">
    <property type="entry name" value="PROKAR_LIPOPROTEIN"/>
    <property type="match status" value="1"/>
</dbReference>
<dbReference type="EMBL" id="SNXZ01000006">
    <property type="protein sequence ID" value="TDP93838.1"/>
    <property type="molecule type" value="Genomic_DNA"/>
</dbReference>
<dbReference type="AlphaFoldDB" id="A0A4V6PVQ3"/>
<feature type="signal peptide" evidence="5">
    <location>
        <begin position="1"/>
        <end position="33"/>
    </location>
</feature>
<dbReference type="InterPro" id="IPR050490">
    <property type="entry name" value="Bact_solute-bd_prot1"/>
</dbReference>
<dbReference type="Gene3D" id="3.40.190.10">
    <property type="entry name" value="Periplasmic binding protein-like II"/>
    <property type="match status" value="2"/>
</dbReference>